<feature type="transmembrane region" description="Helical" evidence="6">
    <location>
        <begin position="170"/>
        <end position="195"/>
    </location>
</feature>
<dbReference type="AlphaFoldDB" id="U6L2D1"/>
<dbReference type="RefSeq" id="XP_013233519.1">
    <property type="nucleotide sequence ID" value="XM_013378065.1"/>
</dbReference>
<evidence type="ECO:0000256" key="3">
    <source>
        <dbReference type="ARBA" id="ARBA00022989"/>
    </source>
</evidence>
<keyword evidence="3 6" id="KW-1133">Transmembrane helix</keyword>
<evidence type="ECO:0000256" key="6">
    <source>
        <dbReference type="SAM" id="Phobius"/>
    </source>
</evidence>
<feature type="region of interest" description="Disordered" evidence="5">
    <location>
        <begin position="1083"/>
        <end position="1143"/>
    </location>
</feature>
<evidence type="ECO:0000313" key="7">
    <source>
        <dbReference type="EMBL" id="CDJ42769.1"/>
    </source>
</evidence>
<evidence type="ECO:0000256" key="4">
    <source>
        <dbReference type="ARBA" id="ARBA00023136"/>
    </source>
</evidence>
<dbReference type="Pfam" id="PF03619">
    <property type="entry name" value="Solute_trans_a"/>
    <property type="match status" value="3"/>
</dbReference>
<proteinExistence type="predicted"/>
<dbReference type="GeneID" id="25255469"/>
<evidence type="ECO:0000313" key="8">
    <source>
        <dbReference type="Proteomes" id="UP000030747"/>
    </source>
</evidence>
<dbReference type="OrthoDB" id="349050at2759"/>
<accession>U6L2D1</accession>
<feature type="region of interest" description="Disordered" evidence="5">
    <location>
        <begin position="88"/>
        <end position="110"/>
    </location>
</feature>
<gene>
    <name evidence="7" type="ORF">ETH_00032015</name>
</gene>
<name>U6L2D1_EIMTE</name>
<dbReference type="VEuPathDB" id="ToxoDB:ETH_00032015"/>
<dbReference type="SMART" id="SM01417">
    <property type="entry name" value="Solute_trans_a"/>
    <property type="match status" value="1"/>
</dbReference>
<feature type="region of interest" description="Disordered" evidence="5">
    <location>
        <begin position="1"/>
        <end position="47"/>
    </location>
</feature>
<reference evidence="7" key="2">
    <citation type="submission" date="2013-10" db="EMBL/GenBank/DDBJ databases">
        <authorList>
            <person name="Aslett M."/>
        </authorList>
    </citation>
    <scope>NUCLEOTIDE SEQUENCE [LARGE SCALE GENOMIC DNA]</scope>
    <source>
        <strain evidence="7">Houghton</strain>
    </source>
</reference>
<feature type="compositionally biased region" description="Basic and acidic residues" evidence="5">
    <location>
        <begin position="17"/>
        <end position="34"/>
    </location>
</feature>
<dbReference type="InterPro" id="IPR005178">
    <property type="entry name" value="Ostalpha/TMEM184C"/>
</dbReference>
<evidence type="ECO:0008006" key="9">
    <source>
        <dbReference type="Google" id="ProtNLM"/>
    </source>
</evidence>
<dbReference type="VEuPathDB" id="ToxoDB:ETH2_1512800"/>
<keyword evidence="4 6" id="KW-0472">Membrane</keyword>
<feature type="compositionally biased region" description="Basic and acidic residues" evidence="5">
    <location>
        <begin position="1131"/>
        <end position="1143"/>
    </location>
</feature>
<dbReference type="EMBL" id="HG675735">
    <property type="protein sequence ID" value="CDJ42769.1"/>
    <property type="molecule type" value="Genomic_DNA"/>
</dbReference>
<keyword evidence="8" id="KW-1185">Reference proteome</keyword>
<keyword evidence="2 6" id="KW-0812">Transmembrane</keyword>
<dbReference type="PANTHER" id="PTHR23423">
    <property type="entry name" value="ORGANIC SOLUTE TRANSPORTER-RELATED"/>
    <property type="match status" value="1"/>
</dbReference>
<feature type="region of interest" description="Disordered" evidence="5">
    <location>
        <begin position="571"/>
        <end position="608"/>
    </location>
</feature>
<feature type="region of interest" description="Disordered" evidence="5">
    <location>
        <begin position="830"/>
        <end position="874"/>
    </location>
</feature>
<protein>
    <recommendedName>
        <fullName evidence="9">Transmembrane protein</fullName>
    </recommendedName>
</protein>
<feature type="transmembrane region" description="Helical" evidence="6">
    <location>
        <begin position="647"/>
        <end position="670"/>
    </location>
</feature>
<organism evidence="7 8">
    <name type="scientific">Eimeria tenella</name>
    <name type="common">Coccidian parasite</name>
    <dbReference type="NCBI Taxonomy" id="5802"/>
    <lineage>
        <taxon>Eukaryota</taxon>
        <taxon>Sar</taxon>
        <taxon>Alveolata</taxon>
        <taxon>Apicomplexa</taxon>
        <taxon>Conoidasida</taxon>
        <taxon>Coccidia</taxon>
        <taxon>Eucoccidiorida</taxon>
        <taxon>Eimeriorina</taxon>
        <taxon>Eimeriidae</taxon>
        <taxon>Eimeria</taxon>
    </lineage>
</organism>
<evidence type="ECO:0000256" key="2">
    <source>
        <dbReference type="ARBA" id="ARBA00022692"/>
    </source>
</evidence>
<comment type="subcellular location">
    <subcellularLocation>
        <location evidence="1">Membrane</location>
        <topology evidence="1">Multi-pass membrane protein</topology>
    </subcellularLocation>
</comment>
<evidence type="ECO:0000256" key="1">
    <source>
        <dbReference type="ARBA" id="ARBA00004141"/>
    </source>
</evidence>
<evidence type="ECO:0000256" key="5">
    <source>
        <dbReference type="SAM" id="MobiDB-lite"/>
    </source>
</evidence>
<reference evidence="7" key="1">
    <citation type="submission" date="2013-10" db="EMBL/GenBank/DDBJ databases">
        <title>Genomic analysis of the causative agents of coccidiosis in chickens.</title>
        <authorList>
            <person name="Reid A.J."/>
            <person name="Blake D."/>
            <person name="Billington K."/>
            <person name="Browne H."/>
            <person name="Dunn M."/>
            <person name="Hung S."/>
            <person name="Kawahara F."/>
            <person name="Miranda-Saavedra D."/>
            <person name="Mourier T."/>
            <person name="Nagra H."/>
            <person name="Otto T.D."/>
            <person name="Rawlings N."/>
            <person name="Sanchez A."/>
            <person name="Sanders M."/>
            <person name="Subramaniam C."/>
            <person name="Tay Y."/>
            <person name="Dear P."/>
            <person name="Doerig C."/>
            <person name="Gruber A."/>
            <person name="Parkinson J."/>
            <person name="Shirley M."/>
            <person name="Wan K.L."/>
            <person name="Berriman M."/>
            <person name="Tomley F."/>
            <person name="Pain A."/>
        </authorList>
    </citation>
    <scope>NUCLEOTIDE SEQUENCE [LARGE SCALE GENOMIC DNA]</scope>
    <source>
        <strain evidence="7">Houghton</strain>
    </source>
</reference>
<dbReference type="Proteomes" id="UP000030747">
    <property type="component" value="Unassembled WGS sequence"/>
</dbReference>
<dbReference type="GO" id="GO:0016020">
    <property type="term" value="C:membrane"/>
    <property type="evidence" value="ECO:0007669"/>
    <property type="project" value="UniProtKB-SubCell"/>
</dbReference>
<sequence>MREDRRRHTQQAFTDSNGHELRDPPSSLRRERAPPWRPPDFRQTAAKGPLAMGPLRRAAAAAAAVLLLQSAALVDAATKRSADLLFAGPGPHPVVQDSGGHPSSLERRPSFGGLPPSSLRSWDASVPPRASAHLEGPLLRAVFGGHWRLLSLVSPFVSNRYQESLLDLPFFVQCLFSVSFVCLLGCLLAFLWLFLRHLSNYYEPKLQRMICRIGCAMPFFAILSSAASLSVLSELGPALEEPYELSSRMSLSNTLALKWAGTSAEIAAAAAATAGGVLMEASGGIGSPLHAEAQAVGDTTGEGTLPALDAPLRELSAVGEAAVRGVGGLRDLFSEDSLRNALLDSPERHFPVSPGIKETASQGSREGLEEGPHLLKGGFFRESYYVQQQLFFELGKQLAQSMALYSFSSLMINICGGFRCLSLTLGCDGHSVPFVFPLSYWLSPFLPSPRALRLLKLGVMQFVFVLPLWSAASLLADRSKAIVPREYEPSQTLYTQEGALQAMRPAVQTAERTRQAMEELLEIEETIPQTEEAFQSHNQELTHAFKAIPHPTEPKLGNNEEPLWGENKTPQLQAVPLHPREHHRDSRKKNKTTKTDAHGGIPSGKALRGTLVAPEEKTTFAGSGTGSRPELELTARPSLFPSVPMSAALLFEAFLGLLLSVSMFVSMLSLSQFYLITEPYLQPYEPRSKFFLIQLLVFTNSWQRLFVWLLGLLGALPAVGGESGMGLDQGIDLYHNLLMNIWALVFCVLHCRCFPVSEHLPEKGDEIYCGDTTKKPRILHALLDVCFSVDLIADAQEAVLAPQMSLERAYSLLRQQTSRSASFFRKFREAEEADEDSGDTRNAPESQADTDPGYARDKSGSLSLDNTPMGGDASWVDMKQRTIGRGETGRLDQLHLWGAAQPFERLPSWGQQGSVELPAELSFASYKQTPTPRFVPCSSSSSTRSAAASAAVSAALAEAATISSFKSQQAREAARVRFAALSCPSSPYSRDPAAALAIALGDASPAFPLTLSLLSHRLTDCAPAGSRSSSCCSCTCRSFCSAWANGARRTASGPLVAGPFVTSGRRSARKHSTPHRGTVRFALRSKGGPVASASESREGQPDEGDQSEAVESNGQQGEAAEPTICGTPAEGKSDEDCARDAYL</sequence>